<dbReference type="Pfam" id="PF08479">
    <property type="entry name" value="POTRA_2"/>
    <property type="match status" value="1"/>
</dbReference>
<dbReference type="GO" id="GO:0046819">
    <property type="term" value="P:protein secretion by the type V secretion system"/>
    <property type="evidence" value="ECO:0007669"/>
    <property type="project" value="TreeGrafter"/>
</dbReference>
<dbReference type="Pfam" id="PF03865">
    <property type="entry name" value="ShlB"/>
    <property type="match status" value="1"/>
</dbReference>
<evidence type="ECO:0000256" key="5">
    <source>
        <dbReference type="SAM" id="SignalP"/>
    </source>
</evidence>
<keyword evidence="5" id="KW-0732">Signal</keyword>
<dbReference type="GO" id="GO:0098046">
    <property type="term" value="C:type V protein secretion system complex"/>
    <property type="evidence" value="ECO:0007669"/>
    <property type="project" value="TreeGrafter"/>
</dbReference>
<feature type="chain" id="PRO_5022735876" evidence="5">
    <location>
        <begin position="26"/>
        <end position="553"/>
    </location>
</feature>
<dbReference type="Proteomes" id="UP000322783">
    <property type="component" value="Unassembled WGS sequence"/>
</dbReference>
<evidence type="ECO:0000259" key="7">
    <source>
        <dbReference type="Pfam" id="PF08479"/>
    </source>
</evidence>
<keyword evidence="1" id="KW-1134">Transmembrane beta strand</keyword>
<name>A0A5D6WJX5_9FIRM</name>
<proteinExistence type="predicted"/>
<sequence length="553" mass="62430">MMKRSDSICLVLALGLLAGGQATVAAESAGGMDAGAQMERDRRDMERERVMEQIAEDEAAKKNKVEKEETAPADDNGTDISFELKKVKWSPSEILTSEEIQAVVDAYIGRQITVKDLWAMAEQITGLYKDKGYMTCGAVLPPQRIHEGVVEIRLIEGKTGEVKITGNRHTKTGYITDRLGLKAGEIANVDKLNRDLRWFHGTNDMQLRVVLKPGNKENTTDYEIIAFEPQNQNVTLYVDNDGYESSGRWREGLFYNMKSLTGQRDALWTSFIRSQGTKAWSLGYSFPISKKGMRLELNYSGNTTKVTNGELKPLGVQGKSSSLSLTWRMPFHITEHSRHEAGLQYVRQTAKTELGHGTALVVPWVDDTIQRLIPYVSFTHYGDSSVFYHKHSFVLARRSDIDGVSETAKIYRLNSFWQKRYKNGQFWQGRIDGQWAADDYLAASDRFFIGGVNSVRGYEEGFIGGDRGLTASIEYHIPLDKVKRFTVFPFFDWGTVAGDTAPEHRTLMSTGVGVEMRYKHLYSTFTIGFPIKKKFYDNYLDSARVDFSLSATF</sequence>
<protein>
    <submittedName>
        <fullName evidence="8">ShlB/FhaC/HecB family hemolysin secretion/activation protein</fullName>
    </submittedName>
</protein>
<evidence type="ECO:0000313" key="8">
    <source>
        <dbReference type="EMBL" id="TYZ28140.1"/>
    </source>
</evidence>
<evidence type="ECO:0000256" key="1">
    <source>
        <dbReference type="ARBA" id="ARBA00022452"/>
    </source>
</evidence>
<dbReference type="PANTHER" id="PTHR34597:SF1">
    <property type="entry name" value="HEME_HEMOPEXIN TRANSPORTER PROTEIN HUXB"/>
    <property type="match status" value="1"/>
</dbReference>
<evidence type="ECO:0000256" key="2">
    <source>
        <dbReference type="ARBA" id="ARBA00022692"/>
    </source>
</evidence>
<feature type="compositionally biased region" description="Basic and acidic residues" evidence="4">
    <location>
        <begin position="58"/>
        <end position="70"/>
    </location>
</feature>
<dbReference type="GO" id="GO:0008320">
    <property type="term" value="F:protein transmembrane transporter activity"/>
    <property type="evidence" value="ECO:0007669"/>
    <property type="project" value="TreeGrafter"/>
</dbReference>
<keyword evidence="3" id="KW-0998">Cell outer membrane</keyword>
<keyword evidence="2" id="KW-0812">Transmembrane</keyword>
<dbReference type="PANTHER" id="PTHR34597">
    <property type="entry name" value="SLR1661 PROTEIN"/>
    <property type="match status" value="1"/>
</dbReference>
<keyword evidence="1" id="KW-0472">Membrane</keyword>
<dbReference type="EMBL" id="VTOZ01000018">
    <property type="protein sequence ID" value="TYZ28140.1"/>
    <property type="molecule type" value="Genomic_DNA"/>
</dbReference>
<gene>
    <name evidence="8" type="ORF">FZ041_09390</name>
</gene>
<comment type="caution">
    <text evidence="8">The sequence shown here is derived from an EMBL/GenBank/DDBJ whole genome shotgun (WGS) entry which is preliminary data.</text>
</comment>
<evidence type="ECO:0000256" key="3">
    <source>
        <dbReference type="ARBA" id="ARBA00023237"/>
    </source>
</evidence>
<feature type="signal peptide" evidence="5">
    <location>
        <begin position="1"/>
        <end position="25"/>
    </location>
</feature>
<dbReference type="Gene3D" id="3.10.20.310">
    <property type="entry name" value="membrane protein fhac"/>
    <property type="match status" value="2"/>
</dbReference>
<evidence type="ECO:0000256" key="4">
    <source>
        <dbReference type="SAM" id="MobiDB-lite"/>
    </source>
</evidence>
<dbReference type="InterPro" id="IPR005565">
    <property type="entry name" value="Hemolysn_activator_HlyB_C"/>
</dbReference>
<dbReference type="Gene3D" id="2.40.160.50">
    <property type="entry name" value="membrane protein fhac: a member of the omp85/tpsb transporter family"/>
    <property type="match status" value="1"/>
</dbReference>
<evidence type="ECO:0000259" key="6">
    <source>
        <dbReference type="Pfam" id="PF03865"/>
    </source>
</evidence>
<dbReference type="InterPro" id="IPR051544">
    <property type="entry name" value="TPS_OM_transporter"/>
</dbReference>
<reference evidence="8 9" key="1">
    <citation type="submission" date="2019-08" db="EMBL/GenBank/DDBJ databases">
        <title>Selenomonas sp. mPRGC5 and Selenomonas sp. mPRGC8 isolated from ruminal fluid of dairy goat (Capra hircus).</title>
        <authorList>
            <person name="Poothong S."/>
            <person name="Nuengjamnong C."/>
            <person name="Tanasupawat S."/>
        </authorList>
    </citation>
    <scope>NUCLEOTIDE SEQUENCE [LARGE SCALE GENOMIC DNA]</scope>
    <source>
        <strain evidence="9">mPRGC8</strain>
    </source>
</reference>
<dbReference type="AlphaFoldDB" id="A0A5D6WJX5"/>
<accession>A0A5D6WJX5</accession>
<keyword evidence="9" id="KW-1185">Reference proteome</keyword>
<organism evidence="8 9">
    <name type="scientific">Selenomonas caprae</name>
    <dbReference type="NCBI Taxonomy" id="2606905"/>
    <lineage>
        <taxon>Bacteria</taxon>
        <taxon>Bacillati</taxon>
        <taxon>Bacillota</taxon>
        <taxon>Negativicutes</taxon>
        <taxon>Selenomonadales</taxon>
        <taxon>Selenomonadaceae</taxon>
        <taxon>Selenomonas</taxon>
    </lineage>
</organism>
<evidence type="ECO:0000313" key="9">
    <source>
        <dbReference type="Proteomes" id="UP000322783"/>
    </source>
</evidence>
<feature type="domain" description="Haemolysin activator HlyB C-terminal" evidence="6">
    <location>
        <begin position="233"/>
        <end position="515"/>
    </location>
</feature>
<dbReference type="InterPro" id="IPR013686">
    <property type="entry name" value="Polypept-transport_assoc_ShlB"/>
</dbReference>
<feature type="domain" description="Polypeptide-transport-associated ShlB-type" evidence="7">
    <location>
        <begin position="82"/>
        <end position="157"/>
    </location>
</feature>
<feature type="region of interest" description="Disordered" evidence="4">
    <location>
        <begin position="56"/>
        <end position="77"/>
    </location>
</feature>